<sequence>MNMLRSATSRDPGKSPVASGTNTDGPRKELIDHKGKAQSSNDPNIVPEVMMPPVRLNNTREADKIPSGASSTGRFQETESLSIEAGSSKMEDKGGPPSDHSVLAEERKLLLSRKPDAEIQTQETTSSLAMASQKNDFSGGRGGITVTMPGENMENGHLLVGKANQASYIAMNRQMTPEMIGWTGVGNPNDVSRGPLPTSSVQREMVPARKDNAPIRDRWRPVSGIENDHHAVPPMKDVNMMQKHVLQDDSKVSAIQNGCFSDGRKVVHFSETLKNGTSFTAEQVEEDDSLSTDVPPSPKYTMLEKWTMDQQKKKHLEEQNWILKQQKAKQRIAVSFHKSKENVSSSEDISAKTKSVIELKKLQLLELQRRLRRLDDVFKFKRERWKGFNKYVKEFHKRKERIHREKIDRIQREKINLLKINDVEGYLRMVQDAKSDRVKQLLKETEKYLQKLGSKLQEAKSMASRFEHDMDETGAPSVVEKSETAFENEDESDQAKASSFSLLHLFYKREHCRSAILSSGWKIKRVSEYAYSNIRYQMNGLRWLVSLYNNHLNGILADEMGLGKTVQNAYVPIFGCSPSRFRSISLKVQTVEEQVRASAEHKLGVANQSITAGFFDNNTSAEDRREYLEALLRECKKEEAAPVLDDDALNDLLARSEPEIDIFESVDKQRQEAEMATWRKLVIERGLDSSEPLPPLPSRLVTEEDLKEFYEVMKIYEVPKPGPGMVSNVGVKRKGEYLGGLDTQQYGRGKRAREVRSYEEQWTEEEFEKMCQVDSPESPSKPKEEVKDTNLPTDASRSIVTVKTEIPAPLSSEQSHSTHQPVTSIPPPPPAPTVQPAPIIQPTPTIQPPHLQQGKEVTPPAKRGRGRPKRATTDQSPTAVVLTAPSGTDKVDLALQRGTTSSSDTTSCPNPLAVNVKGVIGTVHQTGIGVTPSSQPTTPPSATSGAQVATVPSVPVQGRGQGRKIQSSGEAPRRRGKKQGPVSPAVTSGLTGSDLKQNEIQQNKSMNPSVNQATVITATVSSTPLVQCPDSLPGSAASQGTDVIDPHHGEGTGLSSPQTPTLQGVNPVSQSSSPCPSVPMQMKGQGRKTQSGAGGTRRRGKKQALVSPPVPDVSPGQDLKPNVNSQNKSGDLSESQAVKSKQDVAKEPTNAIQEQVCHAPDSLAGPDQDVKSTKQPVGLALAKQSEVSSTTHDSDQISMGKHSQFVHHFQALGLKIDIKDLQSCAGPTSGESQNAAVLNVASLTKDASNENCSSKLEANKLSGNEAVVAPAVALSSTTSPEVTKDSCLVDRTVTATSTVMSAALVVPSTDSFATSTTMEGITKTKHLVAAEIAINPQSTPPYPSVPAASQSTGALPTESIQVKRQGRKAPPRGETPRRRGKKQALTMSAVPDGSAAHASKLSSQSQNRSDDAIGSKSAILRGKHGTDTQENNVIQAQISEVNLPSGLAGQDPKRKEQSGHTPPVKQLINPPTTIDSALGSSDKNSALGRIQTANVNDVARVMKEVFSGTCLSKNKSGETAGKEGRAVHNLPVVSKTVMEVAKNQTLEDKAHSSMPTLTTASVLDLPVNYEKRSGMEADGTRVLMTDLSKSEIKTTAVSVVKMADSEKHSNEDAISLPNTGALCTASLSAGERDDGLSERESPDAGPPGFTTRASGNDVSSSLVPPSVVEPVAMSNTSGNKTEMLTKESPNSSHLDARGFECQTISTKTDKSNDYPETTPPIPVTPENLGIVVTSAMIVSGSENKIEPSVKELQLTSPVISEKADDDDGEHPKSPISQILDHSSVVELQLTSPQDEGNPEAPVISEKADDDDDGEHPKSPISQSLDHSSVVEPPMTEIQSGNDREPALNEVKNCSLDIGIDENAPTISLTRDRSTGVKFEKRSSESVILCSTEAEFQKSSLEIGSLGNPSSIPVTGDQPPSIHFEEDASEKDVLPSNDAEAESSIPVTGDQPPSIHFEEDASEKDVLPSNDAEAETAAECSGQASVAGLKFSPKVENSGAAHGPSDIALGDSSETLQDTSETGNLEAKCDASEDKEETMPDPLKSVIAESSGAKVIPEAHVGTLPQEIETTDHSDEACNMELDPSKGDQMDGSQNVLMEHEKISNEITLPSLLVTEEDKLNNSERSPVGNSVAVGEQKGPDDAESGDQLDVSCEGGFMPENISEVPPSSSSVKEEQMIESSFEKFPVSCLVALKEPKDSEAGMDIQLDSAGGSETLPDQVILLPSCLESGEEIGCSSEKGPALEEPEKPKDSEAEIDVQLDSSNNNEVLLEKVVSGSIMEDKIEGSYQQDPAGSSVPEESKDSEAEGAVQPLDSSEGSKDVQTDSYLAGKMSQEIFLLENAHPPSSSVTDAEKIESSLEKCSLSLSVELERLEGFEAKVENRVDAGHDVVGSPESKKSETMNLLSSSLASEGEKIEGSVDKALCSSPVAFKESEDSVVEIVNDMGASQIGGILPESNLENINLPSSPLATLDGKTAGSPEKHLIGSSEEQVERKGSENDVDDQIDVSHAGEILPVNSPTAEKEMKIEDSSEEGHVDCSMAVEEPQIPVAEVRDLIDASHVGGLGLENLLEKSDGLSEKSQEEGSSLSLNESNKNDDKISHQMDTNDIPQDAGLMPEDIVSEKVDVVTSSLETQEEKAEGSSGNNRMSSLEAVVESKGSEVDGQLGASQVSTVLPDNDRSENMALPAPSMVTEEQKLEGLFEDGIVSLVVLEESKGSPAEMGDKVDVSQDCRMVAEIESENLDEPPPSTSEGDNVLGSSEVELVVISSENLDQPPPSLTTEGDNAAGSSKMELIGSPSVPEESELKDEAATAHVSESQPEGENKDLPPSTSAQDSENVKGSPDRDPLTGHVSLPQNENKDLPSSSSAQEGENIEGLSAGAELGSSVDMEGAVGSEE</sequence>
<evidence type="ECO:0000313" key="6">
    <source>
        <dbReference type="Proteomes" id="UP000813462"/>
    </source>
</evidence>
<dbReference type="GO" id="GO:0042393">
    <property type="term" value="F:histone binding"/>
    <property type="evidence" value="ECO:0007669"/>
    <property type="project" value="InterPro"/>
</dbReference>
<feature type="compositionally biased region" description="Low complexity" evidence="3">
    <location>
        <begin position="2581"/>
        <end position="2590"/>
    </location>
</feature>
<feature type="region of interest" description="Disordered" evidence="3">
    <location>
        <begin position="1027"/>
        <end position="1148"/>
    </location>
</feature>
<comment type="caution">
    <text evidence="5">The sequence shown here is derived from an EMBL/GenBank/DDBJ whole genome shotgun (WGS) entry which is preliminary data.</text>
</comment>
<feature type="compositionally biased region" description="Polar residues" evidence="3">
    <location>
        <begin position="1347"/>
        <end position="1362"/>
    </location>
</feature>
<dbReference type="GO" id="GO:0005634">
    <property type="term" value="C:nucleus"/>
    <property type="evidence" value="ECO:0007669"/>
    <property type="project" value="UniProtKB-SubCell"/>
</dbReference>
<feature type="region of interest" description="Disordered" evidence="3">
    <location>
        <begin position="2570"/>
        <end position="2682"/>
    </location>
</feature>
<dbReference type="Pfam" id="PF00176">
    <property type="entry name" value="SNF2-rel_dom"/>
    <property type="match status" value="1"/>
</dbReference>
<accession>A0A978UES0</accession>
<name>A0A978UES0_ZIZJJ</name>
<feature type="compositionally biased region" description="Basic and acidic residues" evidence="3">
    <location>
        <begin position="1955"/>
        <end position="1965"/>
    </location>
</feature>
<dbReference type="InterPro" id="IPR038718">
    <property type="entry name" value="SNF2-like_sf"/>
</dbReference>
<organism evidence="5 6">
    <name type="scientific">Ziziphus jujuba var. spinosa</name>
    <dbReference type="NCBI Taxonomy" id="714518"/>
    <lineage>
        <taxon>Eukaryota</taxon>
        <taxon>Viridiplantae</taxon>
        <taxon>Streptophyta</taxon>
        <taxon>Embryophyta</taxon>
        <taxon>Tracheophyta</taxon>
        <taxon>Spermatophyta</taxon>
        <taxon>Magnoliopsida</taxon>
        <taxon>eudicotyledons</taxon>
        <taxon>Gunneridae</taxon>
        <taxon>Pentapetalae</taxon>
        <taxon>rosids</taxon>
        <taxon>fabids</taxon>
        <taxon>Rosales</taxon>
        <taxon>Rhamnaceae</taxon>
        <taxon>Paliureae</taxon>
        <taxon>Ziziphus</taxon>
    </lineage>
</organism>
<feature type="region of interest" description="Disordered" evidence="3">
    <location>
        <begin position="2461"/>
        <end position="2535"/>
    </location>
</feature>
<feature type="region of interest" description="Disordered" evidence="3">
    <location>
        <begin position="2733"/>
        <end position="2894"/>
    </location>
</feature>
<dbReference type="Gene3D" id="3.40.50.10810">
    <property type="entry name" value="Tandem AAA-ATPase domain"/>
    <property type="match status" value="1"/>
</dbReference>
<dbReference type="SMART" id="SM01314">
    <property type="entry name" value="SnAC"/>
    <property type="match status" value="1"/>
</dbReference>
<evidence type="ECO:0000256" key="2">
    <source>
        <dbReference type="ARBA" id="ARBA00023242"/>
    </source>
</evidence>
<dbReference type="EMBL" id="JAEACU010000012">
    <property type="protein sequence ID" value="KAH7513263.1"/>
    <property type="molecule type" value="Genomic_DNA"/>
</dbReference>
<feature type="region of interest" description="Disordered" evidence="3">
    <location>
        <begin position="2280"/>
        <end position="2323"/>
    </location>
</feature>
<feature type="compositionally biased region" description="Basic and acidic residues" evidence="3">
    <location>
        <begin position="2240"/>
        <end position="2252"/>
    </location>
</feature>
<dbReference type="GO" id="GO:0005524">
    <property type="term" value="F:ATP binding"/>
    <property type="evidence" value="ECO:0007669"/>
    <property type="project" value="InterPro"/>
</dbReference>
<feature type="compositionally biased region" description="Polar residues" evidence="3">
    <location>
        <begin position="68"/>
        <end position="81"/>
    </location>
</feature>
<feature type="region of interest" description="Disordered" evidence="3">
    <location>
        <begin position="1337"/>
        <end position="1412"/>
    </location>
</feature>
<evidence type="ECO:0000256" key="1">
    <source>
        <dbReference type="ARBA" id="ARBA00004123"/>
    </source>
</evidence>
<evidence type="ECO:0000313" key="5">
    <source>
        <dbReference type="EMBL" id="KAH7513263.1"/>
    </source>
</evidence>
<feature type="compositionally biased region" description="Pro residues" evidence="3">
    <location>
        <begin position="824"/>
        <end position="847"/>
    </location>
</feature>
<feature type="compositionally biased region" description="Polar residues" evidence="3">
    <location>
        <begin position="790"/>
        <end position="801"/>
    </location>
</feature>
<feature type="compositionally biased region" description="Polar residues" evidence="3">
    <location>
        <begin position="2011"/>
        <end position="2022"/>
    </location>
</feature>
<dbReference type="InterPro" id="IPR029295">
    <property type="entry name" value="SnAC"/>
</dbReference>
<feature type="region of interest" description="Disordered" evidence="3">
    <location>
        <begin position="1"/>
        <end position="101"/>
    </location>
</feature>
<feature type="compositionally biased region" description="Polar residues" evidence="3">
    <location>
        <begin position="897"/>
        <end position="909"/>
    </location>
</feature>
<feature type="region of interest" description="Disordered" evidence="3">
    <location>
        <begin position="760"/>
        <end position="909"/>
    </location>
</feature>
<protein>
    <recommendedName>
        <fullName evidence="4">Snf2 ATP coupling domain-containing protein</fullName>
    </recommendedName>
</protein>
<feature type="region of interest" description="Disordered" evidence="3">
    <location>
        <begin position="1760"/>
        <end position="1846"/>
    </location>
</feature>
<feature type="region of interest" description="Disordered" evidence="3">
    <location>
        <begin position="1628"/>
        <end position="1725"/>
    </location>
</feature>
<feature type="domain" description="Snf2 ATP coupling" evidence="4">
    <location>
        <begin position="668"/>
        <end position="768"/>
    </location>
</feature>
<keyword evidence="2" id="KW-0539">Nucleus</keyword>
<feature type="compositionally biased region" description="Basic and acidic residues" evidence="3">
    <location>
        <begin position="2570"/>
        <end position="2580"/>
    </location>
</feature>
<gene>
    <name evidence="5" type="ORF">FEM48_Zijuj12G0178700</name>
</gene>
<feature type="compositionally biased region" description="Basic and acidic residues" evidence="3">
    <location>
        <begin position="1630"/>
        <end position="1642"/>
    </location>
</feature>
<dbReference type="Proteomes" id="UP000813462">
    <property type="component" value="Unassembled WGS sequence"/>
</dbReference>
<comment type="subcellular location">
    <subcellularLocation>
        <location evidence="1">Nucleus</location>
    </subcellularLocation>
</comment>
<feature type="region of interest" description="Disordered" evidence="3">
    <location>
        <begin position="2117"/>
        <end position="2176"/>
    </location>
</feature>
<feature type="compositionally biased region" description="Polar residues" evidence="3">
    <location>
        <begin position="2851"/>
        <end position="2867"/>
    </location>
</feature>
<dbReference type="InterPro" id="IPR000330">
    <property type="entry name" value="SNF2_N"/>
</dbReference>
<feature type="region of interest" description="Disordered" evidence="3">
    <location>
        <begin position="2230"/>
        <end position="2266"/>
    </location>
</feature>
<feature type="compositionally biased region" description="Low complexity" evidence="3">
    <location>
        <begin position="1658"/>
        <end position="1671"/>
    </location>
</feature>
<dbReference type="Pfam" id="PF14619">
    <property type="entry name" value="SnAC"/>
    <property type="match status" value="1"/>
</dbReference>
<feature type="compositionally biased region" description="Low complexity" evidence="3">
    <location>
        <begin position="1067"/>
        <end position="1082"/>
    </location>
</feature>
<reference evidence="5" key="1">
    <citation type="journal article" date="2021" name="Front. Plant Sci.">
        <title>Chromosome-Scale Genome Assembly for Chinese Sour Jujube and Insights Into Its Genome Evolution and Domestication Signature.</title>
        <authorList>
            <person name="Shen L.-Y."/>
            <person name="Luo H."/>
            <person name="Wang X.-L."/>
            <person name="Wang X.-M."/>
            <person name="Qiu X.-J."/>
            <person name="Liu H."/>
            <person name="Zhou S.-S."/>
            <person name="Jia K.-H."/>
            <person name="Nie S."/>
            <person name="Bao Y.-T."/>
            <person name="Zhang R.-G."/>
            <person name="Yun Q.-Z."/>
            <person name="Chai Y.-H."/>
            <person name="Lu J.-Y."/>
            <person name="Li Y."/>
            <person name="Zhao S.-W."/>
            <person name="Mao J.-F."/>
            <person name="Jia S.-G."/>
            <person name="Mao Y.-M."/>
        </authorList>
    </citation>
    <scope>NUCLEOTIDE SEQUENCE</scope>
    <source>
        <strain evidence="5">AT0</strain>
        <tissue evidence="5">Leaf</tissue>
    </source>
</reference>
<feature type="compositionally biased region" description="Basic and acidic residues" evidence="3">
    <location>
        <begin position="25"/>
        <end position="35"/>
    </location>
</feature>
<feature type="region of interest" description="Disordered" evidence="3">
    <location>
        <begin position="927"/>
        <end position="994"/>
    </location>
</feature>
<dbReference type="InterPro" id="IPR027417">
    <property type="entry name" value="P-loop_NTPase"/>
</dbReference>
<feature type="compositionally biased region" description="Polar residues" evidence="3">
    <location>
        <begin position="1053"/>
        <end position="1066"/>
    </location>
</feature>
<feature type="compositionally biased region" description="Polar residues" evidence="3">
    <location>
        <begin position="1673"/>
        <end position="1693"/>
    </location>
</feature>
<feature type="compositionally biased region" description="Basic and acidic residues" evidence="3">
    <location>
        <begin position="1922"/>
        <end position="1932"/>
    </location>
</feature>
<dbReference type="SUPFAM" id="SSF52540">
    <property type="entry name" value="P-loop containing nucleoside triphosphate hydrolases"/>
    <property type="match status" value="1"/>
</dbReference>
<feature type="compositionally biased region" description="Polar residues" evidence="3">
    <location>
        <begin position="985"/>
        <end position="994"/>
    </location>
</feature>
<feature type="region of interest" description="Disordered" evidence="3">
    <location>
        <begin position="471"/>
        <end position="492"/>
    </location>
</feature>
<proteinExistence type="predicted"/>
<feature type="compositionally biased region" description="Low complexity" evidence="3">
    <location>
        <begin position="931"/>
        <end position="944"/>
    </location>
</feature>
<evidence type="ECO:0000256" key="3">
    <source>
        <dbReference type="SAM" id="MobiDB-lite"/>
    </source>
</evidence>
<evidence type="ECO:0000259" key="4">
    <source>
        <dbReference type="SMART" id="SM01314"/>
    </source>
</evidence>
<feature type="compositionally biased region" description="Low complexity" evidence="3">
    <location>
        <begin position="2753"/>
        <end position="2769"/>
    </location>
</feature>
<feature type="region of interest" description="Disordered" evidence="3">
    <location>
        <begin position="1901"/>
        <end position="2040"/>
    </location>
</feature>
<feature type="compositionally biased region" description="Polar residues" evidence="3">
    <location>
        <begin position="1122"/>
        <end position="1139"/>
    </location>
</feature>
<feature type="compositionally biased region" description="Polar residues" evidence="3">
    <location>
        <begin position="1901"/>
        <end position="1912"/>
    </location>
</feature>
<feature type="compositionally biased region" description="Polar residues" evidence="3">
    <location>
        <begin position="1469"/>
        <end position="1483"/>
    </location>
</feature>
<feature type="compositionally biased region" description="Basic and acidic residues" evidence="3">
    <location>
        <begin position="2519"/>
        <end position="2534"/>
    </location>
</feature>
<feature type="region of interest" description="Disordered" evidence="3">
    <location>
        <begin position="1444"/>
        <end position="1483"/>
    </location>
</feature>
<dbReference type="PANTHER" id="PTHR10799">
    <property type="entry name" value="SNF2/RAD54 HELICASE FAMILY"/>
    <property type="match status" value="1"/>
</dbReference>